<feature type="compositionally biased region" description="Low complexity" evidence="1">
    <location>
        <begin position="105"/>
        <end position="126"/>
    </location>
</feature>
<protein>
    <submittedName>
        <fullName evidence="2">VWA domain-containing protein</fullName>
    </submittedName>
</protein>
<dbReference type="Pfam" id="PF05762">
    <property type="entry name" value="VWA_CoxE"/>
    <property type="match status" value="1"/>
</dbReference>
<evidence type="ECO:0000256" key="1">
    <source>
        <dbReference type="SAM" id="MobiDB-lite"/>
    </source>
</evidence>
<reference evidence="2" key="1">
    <citation type="submission" date="2021-04" db="EMBL/GenBank/DDBJ databases">
        <title>Biosynthetic gene clusters of Dactylosporangioum roseum.</title>
        <authorList>
            <person name="Hartkoorn R.C."/>
            <person name="Beaudoing E."/>
            <person name="Hot D."/>
            <person name="Moureu S."/>
        </authorList>
    </citation>
    <scope>NUCLEOTIDE SEQUENCE</scope>
    <source>
        <strain evidence="2">NRRL B-16295</strain>
    </source>
</reference>
<proteinExistence type="predicted"/>
<dbReference type="InterPro" id="IPR008912">
    <property type="entry name" value="Uncharacterised_CoxE"/>
</dbReference>
<feature type="region of interest" description="Disordered" evidence="1">
    <location>
        <begin position="83"/>
        <end position="126"/>
    </location>
</feature>
<organism evidence="2 3">
    <name type="scientific">Dactylosporangium roseum</name>
    <dbReference type="NCBI Taxonomy" id="47989"/>
    <lineage>
        <taxon>Bacteria</taxon>
        <taxon>Bacillati</taxon>
        <taxon>Actinomycetota</taxon>
        <taxon>Actinomycetes</taxon>
        <taxon>Micromonosporales</taxon>
        <taxon>Micromonosporaceae</taxon>
        <taxon>Dactylosporangium</taxon>
    </lineage>
</organism>
<keyword evidence="3" id="KW-1185">Reference proteome</keyword>
<sequence length="413" mass="44718">MIRPARLPSFLEEVVVQLRHHRVRIGVDDLRDLRACLRNGHGLRSEGALRDLCVALWAKSAAEASIVRTVFARVATVPRWTLPADTPPATGDTAPVHDATPADRAAASGVPATATAQADGAAPTPAPMVVVPPERPASESMEVRLTRALPLTPVPIADGDDSLLLVAEHPTTERQIAQAWRRLARRRREGPRVELDIAGTVARYLRYGWESSPELVSVRRNTATLVVLVDRNGSMVPYHDYVDHVVESIARAGGLARLTTAYFHDLPAARVDRSALGGLPSAFRPDLDPIVEDIPPLTDARVYADPRLVRPLSLRTVLHDEPPGTAVVIISDAGAARGGFNLLRQHDTVALGKLLAGPAVPVVWLNPAPERRWALSDAGRISRYVPMFPLTLDGMNDAVDVLRGHPATVERPL</sequence>
<dbReference type="PANTHER" id="PTHR39338">
    <property type="entry name" value="BLL5662 PROTEIN-RELATED"/>
    <property type="match status" value="1"/>
</dbReference>
<dbReference type="RefSeq" id="WP_260723439.1">
    <property type="nucleotide sequence ID" value="NZ_CP073721.1"/>
</dbReference>
<dbReference type="PANTHER" id="PTHR39338:SF7">
    <property type="entry name" value="BLL6692 PROTEIN"/>
    <property type="match status" value="1"/>
</dbReference>
<evidence type="ECO:0000313" key="2">
    <source>
        <dbReference type="EMBL" id="UWZ34142.1"/>
    </source>
</evidence>
<accession>A0ABY5YX86</accession>
<evidence type="ECO:0000313" key="3">
    <source>
        <dbReference type="Proteomes" id="UP001058271"/>
    </source>
</evidence>
<gene>
    <name evidence="2" type="ORF">Drose_23135</name>
</gene>
<name>A0ABY5YX86_9ACTN</name>
<dbReference type="Proteomes" id="UP001058271">
    <property type="component" value="Chromosome"/>
</dbReference>
<dbReference type="EMBL" id="CP073721">
    <property type="protein sequence ID" value="UWZ34142.1"/>
    <property type="molecule type" value="Genomic_DNA"/>
</dbReference>